<evidence type="ECO:0000256" key="1">
    <source>
        <dbReference type="ARBA" id="ARBA00023002"/>
    </source>
</evidence>
<dbReference type="EMBL" id="JAMQOL010000070">
    <property type="protein sequence ID" value="MCM4084079.1"/>
    <property type="molecule type" value="Genomic_DNA"/>
</dbReference>
<feature type="domain" description="NADP-dependent oxidoreductase" evidence="3">
    <location>
        <begin position="8"/>
        <end position="260"/>
    </location>
</feature>
<dbReference type="CDD" id="cd19088">
    <property type="entry name" value="AKR_AKR13B1"/>
    <property type="match status" value="1"/>
</dbReference>
<keyword evidence="5" id="KW-1185">Reference proteome</keyword>
<keyword evidence="1" id="KW-0560">Oxidoreductase</keyword>
<proteinExistence type="predicted"/>
<evidence type="ECO:0000256" key="2">
    <source>
        <dbReference type="SAM" id="MobiDB-lite"/>
    </source>
</evidence>
<organism evidence="4 5">
    <name type="scientific">Paractinoplanes hotanensis</name>
    <dbReference type="NCBI Taxonomy" id="2906497"/>
    <lineage>
        <taxon>Bacteria</taxon>
        <taxon>Bacillati</taxon>
        <taxon>Actinomycetota</taxon>
        <taxon>Actinomycetes</taxon>
        <taxon>Micromonosporales</taxon>
        <taxon>Micromonosporaceae</taxon>
        <taxon>Paractinoplanes</taxon>
    </lineage>
</organism>
<gene>
    <name evidence="4" type="ORF">LXN57_41705</name>
</gene>
<dbReference type="InterPro" id="IPR023210">
    <property type="entry name" value="NADP_OxRdtase_dom"/>
</dbReference>
<feature type="region of interest" description="Disordered" evidence="2">
    <location>
        <begin position="1"/>
        <end position="22"/>
    </location>
</feature>
<dbReference type="PANTHER" id="PTHR43625:SF40">
    <property type="entry name" value="ALDO-KETO REDUCTASE YAKC [NADP(+)]"/>
    <property type="match status" value="1"/>
</dbReference>
<sequence>MPHLSGGRIGFGAMQLPTSPEGRESSVRLLRRAVELGVPLIDTAYLYGGGANEELIAEALHPYPADVLITTKVGVSGSGQLSDWRLDGRPDSLRRQVDGCLQRLRLERIELLQLHRVDPSVPLADQVGTLAELAAEGKAARIGLSEVSVDELEQARAITGIATVQNRYNFADRTHEPVLRACGRLGITFLPWRPLAHEGGEVEAVAAELSVTAAQVVLAWLLTRSPVMLPIPGTASVSHLEENLAAGRLDLTTDHLSRLAAGSP</sequence>
<dbReference type="InterPro" id="IPR050791">
    <property type="entry name" value="Aldo-Keto_reductase"/>
</dbReference>
<dbReference type="Pfam" id="PF00248">
    <property type="entry name" value="Aldo_ket_red"/>
    <property type="match status" value="1"/>
</dbReference>
<accession>A0ABT0YFQ2</accession>
<evidence type="ECO:0000313" key="4">
    <source>
        <dbReference type="EMBL" id="MCM4084079.1"/>
    </source>
</evidence>
<protein>
    <submittedName>
        <fullName evidence="4">Aldo/keto reductase</fullName>
    </submittedName>
</protein>
<dbReference type="InterPro" id="IPR036812">
    <property type="entry name" value="NAD(P)_OxRdtase_dom_sf"/>
</dbReference>
<dbReference type="SUPFAM" id="SSF51430">
    <property type="entry name" value="NAD(P)-linked oxidoreductase"/>
    <property type="match status" value="1"/>
</dbReference>
<dbReference type="Gene3D" id="3.20.20.100">
    <property type="entry name" value="NADP-dependent oxidoreductase domain"/>
    <property type="match status" value="1"/>
</dbReference>
<dbReference type="RefSeq" id="WP_251803836.1">
    <property type="nucleotide sequence ID" value="NZ_JAMQOL010000070.1"/>
</dbReference>
<evidence type="ECO:0000259" key="3">
    <source>
        <dbReference type="Pfam" id="PF00248"/>
    </source>
</evidence>
<reference evidence="4 5" key="1">
    <citation type="submission" date="2022-06" db="EMBL/GenBank/DDBJ databases">
        <title>Actinoplanes abujensis sp. nov., isolated from Nigerian arid soil.</title>
        <authorList>
            <person name="Ding P."/>
        </authorList>
    </citation>
    <scope>NUCLEOTIDE SEQUENCE [LARGE SCALE GENOMIC DNA]</scope>
    <source>
        <strain evidence="5">TRM88002</strain>
    </source>
</reference>
<evidence type="ECO:0000313" key="5">
    <source>
        <dbReference type="Proteomes" id="UP001523216"/>
    </source>
</evidence>
<dbReference type="Proteomes" id="UP001523216">
    <property type="component" value="Unassembled WGS sequence"/>
</dbReference>
<dbReference type="PANTHER" id="PTHR43625">
    <property type="entry name" value="AFLATOXIN B1 ALDEHYDE REDUCTASE"/>
    <property type="match status" value="1"/>
</dbReference>
<comment type="caution">
    <text evidence="4">The sequence shown here is derived from an EMBL/GenBank/DDBJ whole genome shotgun (WGS) entry which is preliminary data.</text>
</comment>
<name>A0ABT0YFQ2_9ACTN</name>